<dbReference type="Proteomes" id="UP000178735">
    <property type="component" value="Unassembled WGS sequence"/>
</dbReference>
<dbReference type="InterPro" id="IPR029063">
    <property type="entry name" value="SAM-dependent_MTases_sf"/>
</dbReference>
<evidence type="ECO:0000313" key="3">
    <source>
        <dbReference type="Proteomes" id="UP000178735"/>
    </source>
</evidence>
<comment type="caution">
    <text evidence="2">The sequence shown here is derived from an EMBL/GenBank/DDBJ whole genome shotgun (WGS) entry which is preliminary data.</text>
</comment>
<keyword evidence="1" id="KW-0472">Membrane</keyword>
<gene>
    <name evidence="2" type="ORF">A2008_07390</name>
</gene>
<keyword evidence="1" id="KW-0812">Transmembrane</keyword>
<reference evidence="2 3" key="1">
    <citation type="journal article" date="2016" name="Nat. Commun.">
        <title>Thousands of microbial genomes shed light on interconnected biogeochemical processes in an aquifer system.</title>
        <authorList>
            <person name="Anantharaman K."/>
            <person name="Brown C.T."/>
            <person name="Hug L.A."/>
            <person name="Sharon I."/>
            <person name="Castelle C.J."/>
            <person name="Probst A.J."/>
            <person name="Thomas B.C."/>
            <person name="Singh A."/>
            <person name="Wilkins M.J."/>
            <person name="Karaoz U."/>
            <person name="Brodie E.L."/>
            <person name="Williams K.H."/>
            <person name="Hubbard S.S."/>
            <person name="Banfield J.F."/>
        </authorList>
    </citation>
    <scope>NUCLEOTIDE SEQUENCE [LARGE SCALE GENOMIC DNA]</scope>
</reference>
<keyword evidence="1" id="KW-1133">Transmembrane helix</keyword>
<dbReference type="EMBL" id="MGFH01000239">
    <property type="protein sequence ID" value="OGM01169.1"/>
    <property type="molecule type" value="Genomic_DNA"/>
</dbReference>
<feature type="transmembrane region" description="Helical" evidence="1">
    <location>
        <begin position="12"/>
        <end position="31"/>
    </location>
</feature>
<organism evidence="2 3">
    <name type="scientific">Candidatus Wallbacteria bacterium GWC2_49_35</name>
    <dbReference type="NCBI Taxonomy" id="1817813"/>
    <lineage>
        <taxon>Bacteria</taxon>
        <taxon>Candidatus Walliibacteriota</taxon>
    </lineage>
</organism>
<sequence length="324" mass="37319">MREILKKILPFIFVLLDVILMPFVFIAALPLKLVRRFGVARFPACRAALLKAGVMPVIDHYYEPLFDGRNLRKPLSEERSLPGVDWNSEGQLSLLEKLNYGAELAGVSDKRAADELAFYFDNPSFKAGDCEYWYNIIRHIKPARIVEIGSGNSTKMAVMAINKNMAEDPGYKCAHVCIEPYEMPWLEKTGVKVIRDKVETVDISVFRELKENDILFIDSSHMIRPQGDVLFEYLELLPILNKGVIVHIHDIFSPRDYPEQWLIASALFWNEQYLLEAFLTSNGDYRIIGALNYLRHAHFDKLRQKCPRLGQLHEPGSFYIQKIK</sequence>
<proteinExistence type="predicted"/>
<evidence type="ECO:0008006" key="4">
    <source>
        <dbReference type="Google" id="ProtNLM"/>
    </source>
</evidence>
<evidence type="ECO:0000256" key="1">
    <source>
        <dbReference type="SAM" id="Phobius"/>
    </source>
</evidence>
<dbReference type="Pfam" id="PF13578">
    <property type="entry name" value="Methyltransf_24"/>
    <property type="match status" value="1"/>
</dbReference>
<dbReference type="Gene3D" id="3.40.50.150">
    <property type="entry name" value="Vaccinia Virus protein VP39"/>
    <property type="match status" value="1"/>
</dbReference>
<dbReference type="STRING" id="1817813.A2008_07390"/>
<dbReference type="SUPFAM" id="SSF53335">
    <property type="entry name" value="S-adenosyl-L-methionine-dependent methyltransferases"/>
    <property type="match status" value="1"/>
</dbReference>
<accession>A0A1F7WFK8</accession>
<evidence type="ECO:0000313" key="2">
    <source>
        <dbReference type="EMBL" id="OGM01169.1"/>
    </source>
</evidence>
<name>A0A1F7WFK8_9BACT</name>
<dbReference type="AlphaFoldDB" id="A0A1F7WFK8"/>
<protein>
    <recommendedName>
        <fullName evidence="4">Methyltransferase domain-containing protein</fullName>
    </recommendedName>
</protein>